<dbReference type="Proteomes" id="UP000000673">
    <property type="component" value="Unassembled WGS sequence"/>
</dbReference>
<dbReference type="GO" id="GO:0005634">
    <property type="term" value="C:nucleus"/>
    <property type="evidence" value="ECO:0007669"/>
    <property type="project" value="UniProtKB-SubCell"/>
</dbReference>
<feature type="binding site" evidence="9">
    <location>
        <position position="24"/>
    </location>
    <ligand>
        <name>Zn(2+)</name>
        <dbReference type="ChEBI" id="CHEBI:29105"/>
    </ligand>
</feature>
<dbReference type="SUPFAM" id="SSF57667">
    <property type="entry name" value="beta-beta-alpha zinc fingers"/>
    <property type="match status" value="3"/>
</dbReference>
<dbReference type="PANTHER" id="PTHR24394:SF29">
    <property type="entry name" value="MYONEURIN"/>
    <property type="match status" value="1"/>
</dbReference>
<dbReference type="PANTHER" id="PTHR24394">
    <property type="entry name" value="ZINC FINGER PROTEIN"/>
    <property type="match status" value="1"/>
</dbReference>
<feature type="binding site" evidence="9">
    <location>
        <position position="74"/>
    </location>
    <ligand>
        <name>Zn(2+)</name>
        <dbReference type="ChEBI" id="CHEBI:29105"/>
    </ligand>
</feature>
<feature type="compositionally biased region" description="Basic and acidic residues" evidence="10">
    <location>
        <begin position="207"/>
        <end position="228"/>
    </location>
</feature>
<dbReference type="SMART" id="SM00355">
    <property type="entry name" value="ZnF_C2H2"/>
    <property type="match status" value="7"/>
</dbReference>
<keyword evidence="7" id="KW-0539">Nucleus</keyword>
<name>W5JNG0_ANODA</name>
<dbReference type="Pfam" id="PF00096">
    <property type="entry name" value="zf-C2H2"/>
    <property type="match status" value="2"/>
</dbReference>
<evidence type="ECO:0000256" key="4">
    <source>
        <dbReference type="ARBA" id="ARBA00022771"/>
    </source>
</evidence>
<dbReference type="VEuPathDB" id="VectorBase:ADAC002542"/>
<dbReference type="GO" id="GO:0000122">
    <property type="term" value="P:negative regulation of transcription by RNA polymerase II"/>
    <property type="evidence" value="ECO:0007669"/>
    <property type="project" value="UniProtKB-ARBA"/>
</dbReference>
<sequence>MSKRSSTSVSGEVKYCAETLEHVCRLCLSNEQLVALFTNVRGRNAYFVRKFVKLATELLHFKFNINDALPNFLCKRCERSLLAITKFKQKCDESLSILRKASDIVEPAASSHVSKNQKKIWELGTVRREDQPTKERRECIEILRKLPSAIRVGTLKTRAAREELEEESPTEQPTCGTIDRHARKADGQVHVKSNADECNADPPISKLNEDETGHGESEERLLETDEESRLEWECVGESDEKVPNKTAKERTVCSVCGAMVNNLTAHMATHSKLRPHQCDQCPKSFTTRHKLQTHISSVHLRRRDFKCDICGKGFLERNHLKGHMRIHSGERKHQCDLCPKTFLFAGTLRCHKLTHSQEKSHECPVCGKLFLMRTTLNKHVRVHSDERPYRCDVCDKQFRTSTHLAVHRRTHTGEKPLVCRICGMAFAQHKTRSVHMKTKHPEELVRLNLIDEKGHLKV</sequence>
<keyword evidence="15" id="KW-1185">Reference proteome</keyword>
<feature type="compositionally biased region" description="Basic and acidic residues" evidence="10">
    <location>
        <begin position="178"/>
        <end position="195"/>
    </location>
</feature>
<evidence type="ECO:0000256" key="10">
    <source>
        <dbReference type="SAM" id="MobiDB-lite"/>
    </source>
</evidence>
<evidence type="ECO:0000256" key="8">
    <source>
        <dbReference type="PROSITE-ProRule" id="PRU00042"/>
    </source>
</evidence>
<feature type="domain" description="C2H2-type" evidence="11">
    <location>
        <begin position="417"/>
        <end position="445"/>
    </location>
</feature>
<dbReference type="OMA" id="RCHKLTH"/>
<feature type="domain" description="C2H2-type" evidence="11">
    <location>
        <begin position="305"/>
        <end position="332"/>
    </location>
</feature>
<dbReference type="EnsemblMetazoa" id="ADAC002542-RA">
    <property type="protein sequence ID" value="ADAC002542-PA"/>
    <property type="gene ID" value="ADAC002542"/>
</dbReference>
<proteinExistence type="predicted"/>
<dbReference type="SMART" id="SM00868">
    <property type="entry name" value="zf-AD"/>
    <property type="match status" value="1"/>
</dbReference>
<keyword evidence="5 9" id="KW-0862">Zinc</keyword>
<evidence type="ECO:0000256" key="9">
    <source>
        <dbReference type="PROSITE-ProRule" id="PRU01263"/>
    </source>
</evidence>
<accession>W5JNG0</accession>
<dbReference type="VEuPathDB" id="VectorBase:ADAR2_010763"/>
<dbReference type="Gene3D" id="3.30.160.60">
    <property type="entry name" value="Classic Zinc Finger"/>
    <property type="match status" value="6"/>
</dbReference>
<dbReference type="FunFam" id="3.30.160.60:FF:000512">
    <property type="entry name" value="zinc finger protein 197 isoform X1"/>
    <property type="match status" value="1"/>
</dbReference>
<dbReference type="GO" id="GO:0008270">
    <property type="term" value="F:zinc ion binding"/>
    <property type="evidence" value="ECO:0007669"/>
    <property type="project" value="UniProtKB-UniRule"/>
</dbReference>
<feature type="domain" description="C2H2-type" evidence="11">
    <location>
        <begin position="333"/>
        <end position="360"/>
    </location>
</feature>
<evidence type="ECO:0000256" key="1">
    <source>
        <dbReference type="ARBA" id="ARBA00004123"/>
    </source>
</evidence>
<dbReference type="PROSITE" id="PS00028">
    <property type="entry name" value="ZINC_FINGER_C2H2_1"/>
    <property type="match status" value="6"/>
</dbReference>
<dbReference type="GO" id="GO:0000981">
    <property type="term" value="F:DNA-binding transcription factor activity, RNA polymerase II-specific"/>
    <property type="evidence" value="ECO:0007669"/>
    <property type="project" value="TreeGrafter"/>
</dbReference>
<feature type="domain" description="ZAD" evidence="12">
    <location>
        <begin position="22"/>
        <end position="101"/>
    </location>
</feature>
<dbReference type="FunFam" id="3.30.160.60:FF:000446">
    <property type="entry name" value="Zinc finger protein"/>
    <property type="match status" value="1"/>
</dbReference>
<feature type="domain" description="C2H2-type" evidence="11">
    <location>
        <begin position="276"/>
        <end position="304"/>
    </location>
</feature>
<keyword evidence="3" id="KW-0677">Repeat</keyword>
<dbReference type="InterPro" id="IPR036236">
    <property type="entry name" value="Znf_C2H2_sf"/>
</dbReference>
<feature type="binding site" evidence="9">
    <location>
        <position position="27"/>
    </location>
    <ligand>
        <name>Zn(2+)</name>
        <dbReference type="ChEBI" id="CHEBI:29105"/>
    </ligand>
</feature>
<dbReference type="Pfam" id="PF13894">
    <property type="entry name" value="zf-C2H2_4"/>
    <property type="match status" value="1"/>
</dbReference>
<reference evidence="14" key="4">
    <citation type="submission" date="2015-06" db="UniProtKB">
        <authorList>
            <consortium name="EnsemblMetazoa"/>
        </authorList>
    </citation>
    <scope>IDENTIFICATION</scope>
</reference>
<protein>
    <submittedName>
        <fullName evidence="13 14">Uncharacterized protein</fullName>
    </submittedName>
</protein>
<dbReference type="PROSITE" id="PS51915">
    <property type="entry name" value="ZAD"/>
    <property type="match status" value="1"/>
</dbReference>
<dbReference type="AlphaFoldDB" id="W5JNG0"/>
<evidence type="ECO:0000313" key="15">
    <source>
        <dbReference type="Proteomes" id="UP000000673"/>
    </source>
</evidence>
<evidence type="ECO:0000256" key="2">
    <source>
        <dbReference type="ARBA" id="ARBA00022723"/>
    </source>
</evidence>
<gene>
    <name evidence="13" type="ORF">AND_002542</name>
</gene>
<dbReference type="InterPro" id="IPR012934">
    <property type="entry name" value="Znf_AD"/>
</dbReference>
<dbReference type="SUPFAM" id="SSF57716">
    <property type="entry name" value="Glucocorticoid receptor-like (DNA-binding domain)"/>
    <property type="match status" value="1"/>
</dbReference>
<dbReference type="InterPro" id="IPR013087">
    <property type="entry name" value="Znf_C2H2_type"/>
</dbReference>
<reference evidence="13" key="2">
    <citation type="submission" date="2010-05" db="EMBL/GenBank/DDBJ databases">
        <authorList>
            <person name="Almeida L.G."/>
            <person name="Nicolas M.F."/>
            <person name="Souza R.C."/>
            <person name="Vasconcelos A.T.R."/>
        </authorList>
    </citation>
    <scope>NUCLEOTIDE SEQUENCE</scope>
</reference>
<keyword evidence="6" id="KW-0238">DNA-binding</keyword>
<reference evidence="13 15" key="1">
    <citation type="journal article" date="2010" name="BMC Genomics">
        <title>Combination of measures distinguishes pre-miRNAs from other stem-loops in the genome of the newly sequenced Anopheles darlingi.</title>
        <authorList>
            <person name="Mendes N.D."/>
            <person name="Freitas A.T."/>
            <person name="Vasconcelos A.T."/>
            <person name="Sagot M.F."/>
        </authorList>
    </citation>
    <scope>NUCLEOTIDE SEQUENCE</scope>
</reference>
<organism evidence="13">
    <name type="scientific">Anopheles darlingi</name>
    <name type="common">Mosquito</name>
    <dbReference type="NCBI Taxonomy" id="43151"/>
    <lineage>
        <taxon>Eukaryota</taxon>
        <taxon>Metazoa</taxon>
        <taxon>Ecdysozoa</taxon>
        <taxon>Arthropoda</taxon>
        <taxon>Hexapoda</taxon>
        <taxon>Insecta</taxon>
        <taxon>Pterygota</taxon>
        <taxon>Neoptera</taxon>
        <taxon>Endopterygota</taxon>
        <taxon>Diptera</taxon>
        <taxon>Nematocera</taxon>
        <taxon>Culicoidea</taxon>
        <taxon>Culicidae</taxon>
        <taxon>Anophelinae</taxon>
        <taxon>Anopheles</taxon>
    </lineage>
</organism>
<keyword evidence="4 8" id="KW-0863">Zinc-finger</keyword>
<feature type="binding site" evidence="9">
    <location>
        <position position="77"/>
    </location>
    <ligand>
        <name>Zn(2+)</name>
        <dbReference type="ChEBI" id="CHEBI:29105"/>
    </ligand>
</feature>
<reference evidence="13" key="3">
    <citation type="journal article" date="2013" name="Nucleic Acids Res.">
        <title>The genome of Anopheles darlingi, the main neotropical malaria vector.</title>
        <authorList>
            <person name="Marinotti O."/>
            <person name="Cerqueira G.C."/>
            <person name="de Almeida L.G."/>
            <person name="Ferro M.I."/>
            <person name="Loreto E.L."/>
            <person name="Zaha A."/>
            <person name="Teixeira S.M."/>
            <person name="Wespiser A.R."/>
            <person name="Almeida E Silva A."/>
            <person name="Schlindwein A.D."/>
            <person name="Pacheco A.C."/>
            <person name="Silva A.L."/>
            <person name="Graveley B.R."/>
            <person name="Walenz B.P."/>
            <person name="Lima Bde A."/>
            <person name="Ribeiro C.A."/>
            <person name="Nunes-Silva C.G."/>
            <person name="de Carvalho C.R."/>
            <person name="Soares C.M."/>
            <person name="de Menezes C.B."/>
            <person name="Matiolli C."/>
            <person name="Caffrey D."/>
            <person name="Araujo D.A."/>
            <person name="de Oliveira D.M."/>
            <person name="Golenbock D."/>
            <person name="Grisard E.C."/>
            <person name="Fantinatti-Garboggini F."/>
            <person name="de Carvalho F.M."/>
            <person name="Barcellos F.G."/>
            <person name="Prosdocimi F."/>
            <person name="May G."/>
            <person name="Azevedo Junior G.M."/>
            <person name="Guimaraes G.M."/>
            <person name="Goldman G.H."/>
            <person name="Padilha I.Q."/>
            <person name="Batista Jda S."/>
            <person name="Ferro J.A."/>
            <person name="Ribeiro J.M."/>
            <person name="Fietto J.L."/>
            <person name="Dabbas K.M."/>
            <person name="Cerdeira L."/>
            <person name="Agnez-Lima L.F."/>
            <person name="Brocchi M."/>
            <person name="de Carvalho M.O."/>
            <person name="Teixeira Mde M."/>
            <person name="Diniz Maia Mde M."/>
            <person name="Goldman M.H."/>
            <person name="Cruz Schneider M.P."/>
            <person name="Felipe M.S."/>
            <person name="Hungria M."/>
            <person name="Nicolas M.F."/>
            <person name="Pereira M."/>
            <person name="Montes M.A."/>
            <person name="Cantao M.E."/>
            <person name="Vincentz M."/>
            <person name="Rafael M.S."/>
            <person name="Silverman N."/>
            <person name="Stoco P.H."/>
            <person name="Souza R.C."/>
            <person name="Vicentini R."/>
            <person name="Gazzinelli R.T."/>
            <person name="Neves Rde O."/>
            <person name="Silva R."/>
            <person name="Astolfi-Filho S."/>
            <person name="Maciel T.E."/>
            <person name="Urmenyi T.P."/>
            <person name="Tadei W.P."/>
            <person name="Camargo E.P."/>
            <person name="de Vasconcelos A.T."/>
        </authorList>
    </citation>
    <scope>NUCLEOTIDE SEQUENCE</scope>
</reference>
<evidence type="ECO:0000256" key="3">
    <source>
        <dbReference type="ARBA" id="ARBA00022737"/>
    </source>
</evidence>
<dbReference type="Pfam" id="PF07776">
    <property type="entry name" value="zf-AD"/>
    <property type="match status" value="1"/>
</dbReference>
<evidence type="ECO:0000259" key="12">
    <source>
        <dbReference type="PROSITE" id="PS51915"/>
    </source>
</evidence>
<dbReference type="PROSITE" id="PS50157">
    <property type="entry name" value="ZINC_FINGER_C2H2_2"/>
    <property type="match status" value="6"/>
</dbReference>
<dbReference type="FunFam" id="3.30.160.60:FF:001465">
    <property type="entry name" value="Zinc finger protein 560"/>
    <property type="match status" value="1"/>
</dbReference>
<keyword evidence="2 9" id="KW-0479">Metal-binding</keyword>
<dbReference type="GO" id="GO:0003677">
    <property type="term" value="F:DNA binding"/>
    <property type="evidence" value="ECO:0007669"/>
    <property type="project" value="UniProtKB-KW"/>
</dbReference>
<evidence type="ECO:0000313" key="13">
    <source>
        <dbReference type="EMBL" id="ETN65686.1"/>
    </source>
</evidence>
<feature type="domain" description="C2H2-type" evidence="11">
    <location>
        <begin position="389"/>
        <end position="416"/>
    </location>
</feature>
<dbReference type="STRING" id="43151.W5JNG0"/>
<dbReference type="eggNOG" id="KOG1721">
    <property type="taxonomic scope" value="Eukaryota"/>
</dbReference>
<comment type="subcellular location">
    <subcellularLocation>
        <location evidence="1">Nucleus</location>
    </subcellularLocation>
</comment>
<evidence type="ECO:0000259" key="11">
    <source>
        <dbReference type="PROSITE" id="PS50157"/>
    </source>
</evidence>
<feature type="region of interest" description="Disordered" evidence="10">
    <location>
        <begin position="160"/>
        <end position="228"/>
    </location>
</feature>
<evidence type="ECO:0000256" key="7">
    <source>
        <dbReference type="ARBA" id="ARBA00023242"/>
    </source>
</evidence>
<dbReference type="Gene3D" id="3.40.1800.20">
    <property type="match status" value="1"/>
</dbReference>
<dbReference type="HOGENOM" id="CLU_002678_94_1_1"/>
<feature type="domain" description="C2H2-type" evidence="11">
    <location>
        <begin position="361"/>
        <end position="388"/>
    </location>
</feature>
<evidence type="ECO:0000313" key="14">
    <source>
        <dbReference type="EnsemblMetazoa" id="ADAC002542-PA"/>
    </source>
</evidence>
<dbReference type="EMBL" id="ADMH02000602">
    <property type="protein sequence ID" value="ETN65686.1"/>
    <property type="molecule type" value="Genomic_DNA"/>
</dbReference>
<evidence type="ECO:0000256" key="5">
    <source>
        <dbReference type="ARBA" id="ARBA00022833"/>
    </source>
</evidence>
<evidence type="ECO:0000256" key="6">
    <source>
        <dbReference type="ARBA" id="ARBA00023125"/>
    </source>
</evidence>